<dbReference type="InterPro" id="IPR050483">
    <property type="entry name" value="CoA-transferase_III_domain"/>
</dbReference>
<dbReference type="InterPro" id="IPR044855">
    <property type="entry name" value="CoA-Trfase_III_dom3_sf"/>
</dbReference>
<dbReference type="PANTHER" id="PTHR48207:SF3">
    <property type="entry name" value="SUCCINATE--HYDROXYMETHYLGLUTARATE COA-TRANSFERASE"/>
    <property type="match status" value="1"/>
</dbReference>
<comment type="caution">
    <text evidence="2">The sequence shown here is derived from an EMBL/GenBank/DDBJ whole genome shotgun (WGS) entry which is preliminary data.</text>
</comment>
<dbReference type="InterPro" id="IPR003673">
    <property type="entry name" value="CoA-Trfase_fam_III"/>
</dbReference>
<dbReference type="Pfam" id="PF02515">
    <property type="entry name" value="CoA_transf_3"/>
    <property type="match status" value="1"/>
</dbReference>
<evidence type="ECO:0000256" key="1">
    <source>
        <dbReference type="ARBA" id="ARBA00022679"/>
    </source>
</evidence>
<dbReference type="EMBL" id="BAABJO010000014">
    <property type="protein sequence ID" value="GAA5125841.1"/>
    <property type="molecule type" value="Genomic_DNA"/>
</dbReference>
<dbReference type="SUPFAM" id="SSF89796">
    <property type="entry name" value="CoA-transferase family III (CaiB/BaiF)"/>
    <property type="match status" value="1"/>
</dbReference>
<evidence type="ECO:0000313" key="3">
    <source>
        <dbReference type="Proteomes" id="UP001500804"/>
    </source>
</evidence>
<dbReference type="InterPro" id="IPR023606">
    <property type="entry name" value="CoA-Trfase_III_dom_1_sf"/>
</dbReference>
<sequence length="398" mass="42067">MTDALAGLTVLELGQIYNGPYCGLLFAQLGADVIKLEPIGGERLRFRSTAGTETHEFVMLNSNKRSVTVDITHPRGREVLLDLVDGVDVVIENFAPGTMDRLGFAPEELCRRNPRLVYASGKGYGSTGPYAGMAAMDITVQAMAGVIASTGFPDGPPVKTGPAFIDFLGGIHLYAAAVTALLQRTVTGRGQLVEVSMHDTVYPTLASALGGLFNDPDNRPPERTGNRHSGLAIAPYNVYPAADGWLAIISLHERHLAGVLSVIGRPELIDDPRFADRHTRRTNVEALDSAISAWTSQQLRWDAVKALDASGVPCAPVLGVAEVAEDPHLVERGMIRTVEHPRLGAVPVPGCSLRLSDSPGPEPAAAPTLGTATDEVLAELCGYSADRIAALRGAGAVA</sequence>
<accession>A0ABP9NND1</accession>
<keyword evidence="1" id="KW-0808">Transferase</keyword>
<reference evidence="3" key="1">
    <citation type="journal article" date="2019" name="Int. J. Syst. Evol. Microbiol.">
        <title>The Global Catalogue of Microorganisms (GCM) 10K type strain sequencing project: providing services to taxonomists for standard genome sequencing and annotation.</title>
        <authorList>
            <consortium name="The Broad Institute Genomics Platform"/>
            <consortium name="The Broad Institute Genome Sequencing Center for Infectious Disease"/>
            <person name="Wu L."/>
            <person name="Ma J."/>
        </authorList>
    </citation>
    <scope>NUCLEOTIDE SEQUENCE [LARGE SCALE GENOMIC DNA]</scope>
    <source>
        <strain evidence="3">JCM 18302</strain>
    </source>
</reference>
<dbReference type="RefSeq" id="WP_345606788.1">
    <property type="nucleotide sequence ID" value="NZ_BAABJO010000014.1"/>
</dbReference>
<dbReference type="Gene3D" id="3.30.1540.10">
    <property type="entry name" value="formyl-coa transferase, domain 3"/>
    <property type="match status" value="1"/>
</dbReference>
<protein>
    <recommendedName>
        <fullName evidence="4">Formyl-CoA transferase</fullName>
    </recommendedName>
</protein>
<evidence type="ECO:0000313" key="2">
    <source>
        <dbReference type="EMBL" id="GAA5125841.1"/>
    </source>
</evidence>
<name>A0ABP9NND1_9PSEU</name>
<gene>
    <name evidence="2" type="ORF">GCM10023320_40780</name>
</gene>
<proteinExistence type="predicted"/>
<organism evidence="2 3">
    <name type="scientific">Pseudonocardia adelaidensis</name>
    <dbReference type="NCBI Taxonomy" id="648754"/>
    <lineage>
        <taxon>Bacteria</taxon>
        <taxon>Bacillati</taxon>
        <taxon>Actinomycetota</taxon>
        <taxon>Actinomycetes</taxon>
        <taxon>Pseudonocardiales</taxon>
        <taxon>Pseudonocardiaceae</taxon>
        <taxon>Pseudonocardia</taxon>
    </lineage>
</organism>
<evidence type="ECO:0008006" key="4">
    <source>
        <dbReference type="Google" id="ProtNLM"/>
    </source>
</evidence>
<dbReference type="Gene3D" id="3.40.50.10540">
    <property type="entry name" value="Crotonobetainyl-coa:carnitine coa-transferase, domain 1"/>
    <property type="match status" value="1"/>
</dbReference>
<dbReference type="Proteomes" id="UP001500804">
    <property type="component" value="Unassembled WGS sequence"/>
</dbReference>
<keyword evidence="3" id="KW-1185">Reference proteome</keyword>
<dbReference type="PANTHER" id="PTHR48207">
    <property type="entry name" value="SUCCINATE--HYDROXYMETHYLGLUTARATE COA-TRANSFERASE"/>
    <property type="match status" value="1"/>
</dbReference>